<name>A0A0U5JF44_9BACT</name>
<sequence length="391" mass="44317">MHSHFSLPLLSNNQKWTVENDIIVAQPKSRNCLGNLLDFNAVVQVAHKKLVDQSKEEARRVVHSLSAKYSHIKQAVNQHNVINRLFIKLVLWIYGFDKHFQQLENAFFNLPDNSDVLPAIEANLLTIGASEVSPYAFSQKGGFHNGGNTCFLATALQCLQASSEILPEELKEEFNQSCESEANAFKRQKLIQAIKSTLEKSGRQETCTAEQINELRMHLSDYDSSIPLVTGGDSILAYKSLISIFLGQWLTITFDSKKSYTNNCLEYVVSEQHTRDKPFGKPYQMLEQTCYIHDYACQKDKKAPLILPICLRRTNGQHTLVPQSINLANSEVIYELIAFSVNGKGHAYCYVKAGEDRWANYNDDQVSFCTPADVQEDLYNYGSVLIYRQMP</sequence>
<protein>
    <submittedName>
        <fullName evidence="2">Ubiquitin carboxyl-terminal hydrolase DUB-1</fullName>
    </submittedName>
</protein>
<dbReference type="Proteomes" id="UP000069902">
    <property type="component" value="Chromosome cPNK"/>
</dbReference>
<reference evidence="3" key="1">
    <citation type="submission" date="2015-09" db="EMBL/GenBank/DDBJ databases">
        <authorList>
            <person name="Bertelli C."/>
        </authorList>
    </citation>
    <scope>NUCLEOTIDE SEQUENCE [LARGE SCALE GENOMIC DNA]</scope>
    <source>
        <strain evidence="3">KNic</strain>
    </source>
</reference>
<dbReference type="InterPro" id="IPR028889">
    <property type="entry name" value="USP"/>
</dbReference>
<proteinExistence type="predicted"/>
<dbReference type="PATRIC" id="fig|389348.3.peg.1801"/>
<dbReference type="RefSeq" id="WP_059061361.1">
    <property type="nucleotide sequence ID" value="NZ_LN879502.1"/>
</dbReference>
<dbReference type="GO" id="GO:0016787">
    <property type="term" value="F:hydrolase activity"/>
    <property type="evidence" value="ECO:0007669"/>
    <property type="project" value="UniProtKB-KW"/>
</dbReference>
<dbReference type="InParanoid" id="A0A0U5JF44"/>
<evidence type="ECO:0000259" key="1">
    <source>
        <dbReference type="PROSITE" id="PS50235"/>
    </source>
</evidence>
<dbReference type="KEGG" id="pnl:PNK_1609"/>
<dbReference type="PROSITE" id="PS50235">
    <property type="entry name" value="USP_3"/>
    <property type="match status" value="1"/>
</dbReference>
<dbReference type="EMBL" id="LN879502">
    <property type="protein sequence ID" value="CUI17218.1"/>
    <property type="molecule type" value="Genomic_DNA"/>
</dbReference>
<keyword evidence="3" id="KW-1185">Reference proteome</keyword>
<keyword evidence="2" id="KW-0378">Hydrolase</keyword>
<dbReference type="AlphaFoldDB" id="A0A0U5JF44"/>
<evidence type="ECO:0000313" key="2">
    <source>
        <dbReference type="EMBL" id="CUI17218.1"/>
    </source>
</evidence>
<accession>A0A0U5JF44</accession>
<evidence type="ECO:0000313" key="3">
    <source>
        <dbReference type="Proteomes" id="UP000069902"/>
    </source>
</evidence>
<feature type="domain" description="USP" evidence="1">
    <location>
        <begin position="141"/>
        <end position="390"/>
    </location>
</feature>
<organism evidence="2 3">
    <name type="scientific">Candidatus Protochlamydia naegleriophila</name>
    <dbReference type="NCBI Taxonomy" id="389348"/>
    <lineage>
        <taxon>Bacteria</taxon>
        <taxon>Pseudomonadati</taxon>
        <taxon>Chlamydiota</taxon>
        <taxon>Chlamydiia</taxon>
        <taxon>Parachlamydiales</taxon>
        <taxon>Parachlamydiaceae</taxon>
        <taxon>Candidatus Protochlamydia</taxon>
    </lineage>
</organism>
<dbReference type="CDD" id="cd02257">
    <property type="entry name" value="Peptidase_C19"/>
    <property type="match status" value="1"/>
</dbReference>
<gene>
    <name evidence="2" type="ORF">PNK_1609</name>
</gene>
<dbReference type="SUPFAM" id="SSF54001">
    <property type="entry name" value="Cysteine proteinases"/>
    <property type="match status" value="1"/>
</dbReference>
<dbReference type="Gene3D" id="3.90.70.10">
    <property type="entry name" value="Cysteine proteinases"/>
    <property type="match status" value="2"/>
</dbReference>
<dbReference type="InterPro" id="IPR038765">
    <property type="entry name" value="Papain-like_cys_pep_sf"/>
</dbReference>